<dbReference type="STRING" id="391616.OA238_c03380"/>
<keyword evidence="1 3" id="KW-0996">Nickel insertion</keyword>
<evidence type="ECO:0000256" key="3">
    <source>
        <dbReference type="HAMAP-Rule" id="MF_01385"/>
    </source>
</evidence>
<dbReference type="EMBL" id="CP003742">
    <property type="protein sequence ID" value="AGI70591.1"/>
    <property type="molecule type" value="Genomic_DNA"/>
</dbReference>
<comment type="subunit">
    <text evidence="3">UreD, UreF and UreG form a complex that acts as a GTP-hydrolysis-dependent molecular chaperone, activating the urease apoprotein by helping to assemble the nickel containing metallocenter of UreC. The UreE protein probably delivers the nickel.</text>
</comment>
<keyword evidence="3" id="KW-0963">Cytoplasm</keyword>
<dbReference type="AlphaFoldDB" id="M9RJM1"/>
<dbReference type="OrthoDB" id="9798772at2"/>
<protein>
    <recommendedName>
        <fullName evidence="3">Urease accessory protein UreF</fullName>
    </recommendedName>
</protein>
<comment type="similarity">
    <text evidence="3">Belongs to the UreF family.</text>
</comment>
<dbReference type="eggNOG" id="COG0830">
    <property type="taxonomic scope" value="Bacteria"/>
</dbReference>
<evidence type="ECO:0000313" key="4">
    <source>
        <dbReference type="EMBL" id="AGI70591.1"/>
    </source>
</evidence>
<organism evidence="4 5">
    <name type="scientific">Octadecabacter arcticus 238</name>
    <dbReference type="NCBI Taxonomy" id="391616"/>
    <lineage>
        <taxon>Bacteria</taxon>
        <taxon>Pseudomonadati</taxon>
        <taxon>Pseudomonadota</taxon>
        <taxon>Alphaproteobacteria</taxon>
        <taxon>Rhodobacterales</taxon>
        <taxon>Roseobacteraceae</taxon>
        <taxon>Octadecabacter</taxon>
    </lineage>
</organism>
<gene>
    <name evidence="4" type="primary">ureF1</name>
    <name evidence="3" type="synonym">ureF</name>
    <name evidence="4" type="ORF">OA238_c03380</name>
</gene>
<dbReference type="HOGENOM" id="CLU_049215_2_0_5"/>
<dbReference type="GO" id="GO:0005737">
    <property type="term" value="C:cytoplasm"/>
    <property type="evidence" value="ECO:0007669"/>
    <property type="project" value="UniProtKB-SubCell"/>
</dbReference>
<dbReference type="KEGG" id="oar:OA238_c03380"/>
<dbReference type="GO" id="GO:0016151">
    <property type="term" value="F:nickel cation binding"/>
    <property type="evidence" value="ECO:0007669"/>
    <property type="project" value="UniProtKB-UniRule"/>
</dbReference>
<dbReference type="InterPro" id="IPR038277">
    <property type="entry name" value="UreF_sf"/>
</dbReference>
<evidence type="ECO:0000256" key="1">
    <source>
        <dbReference type="ARBA" id="ARBA00022988"/>
    </source>
</evidence>
<dbReference type="PIRSF" id="PIRSF009467">
    <property type="entry name" value="Ureas_acces_UreF"/>
    <property type="match status" value="1"/>
</dbReference>
<dbReference type="PANTHER" id="PTHR33620">
    <property type="entry name" value="UREASE ACCESSORY PROTEIN F"/>
    <property type="match status" value="1"/>
</dbReference>
<name>M9RJM1_9RHOB</name>
<reference evidence="4 5" key="1">
    <citation type="journal article" date="2013" name="PLoS ONE">
        <title>Poles Apart: Arctic and Antarctic Octadecabacter strains Share High Genome Plasticity and a New Type of Xanthorhodopsin.</title>
        <authorList>
            <person name="Vollmers J."/>
            <person name="Voget S."/>
            <person name="Dietrich S."/>
            <person name="Gollnow K."/>
            <person name="Smits M."/>
            <person name="Meyer K."/>
            <person name="Brinkhoff T."/>
            <person name="Simon M."/>
            <person name="Daniel R."/>
        </authorList>
    </citation>
    <scope>NUCLEOTIDE SEQUENCE [LARGE SCALE GENOMIC DNA]</scope>
    <source>
        <strain evidence="4 5">238</strain>
    </source>
</reference>
<keyword evidence="2 3" id="KW-0143">Chaperone</keyword>
<accession>M9RJM1</accession>
<comment type="subcellular location">
    <subcellularLocation>
        <location evidence="3">Cytoplasm</location>
    </subcellularLocation>
</comment>
<comment type="function">
    <text evidence="3">Required for maturation of urease via the functional incorporation of the urease nickel metallocenter.</text>
</comment>
<dbReference type="HAMAP" id="MF_01385">
    <property type="entry name" value="UreF"/>
    <property type="match status" value="1"/>
</dbReference>
<dbReference type="PANTHER" id="PTHR33620:SF1">
    <property type="entry name" value="UREASE ACCESSORY PROTEIN F"/>
    <property type="match status" value="1"/>
</dbReference>
<evidence type="ECO:0000256" key="2">
    <source>
        <dbReference type="ARBA" id="ARBA00023186"/>
    </source>
</evidence>
<evidence type="ECO:0000313" key="5">
    <source>
        <dbReference type="Proteomes" id="UP000004688"/>
    </source>
</evidence>
<dbReference type="Proteomes" id="UP000004688">
    <property type="component" value="Chromosome"/>
</dbReference>
<dbReference type="Pfam" id="PF01730">
    <property type="entry name" value="UreF"/>
    <property type="match status" value="1"/>
</dbReference>
<keyword evidence="5" id="KW-1185">Reference proteome</keyword>
<dbReference type="RefSeq" id="WP_015493827.1">
    <property type="nucleotide sequence ID" value="NC_020908.1"/>
</dbReference>
<dbReference type="Gene3D" id="1.10.4190.10">
    <property type="entry name" value="Urease accessory protein UreF"/>
    <property type="match status" value="1"/>
</dbReference>
<proteinExistence type="inferred from homology"/>
<dbReference type="InterPro" id="IPR002639">
    <property type="entry name" value="UreF"/>
</dbReference>
<sequence length="212" mass="22976">MPTEMAVLTLAQWFSPAYPIGSFAYSHGLEWAIETGDVHDSATLCAWVRDVLEFGSGRNDALFLAAAYGSDDPGQVNDICRAFAPSKERLKETDLQGAAFGEITSAIWGHDLPPMAYPVAVGWAARLDELPLSLTSQMYLQSFASALISVGMRLIPLGQRKGHTLIQSLAPLCGRISEQTAHGDLDALSATAFLPDIASMKHETQYSKVFRT</sequence>